<evidence type="ECO:0000313" key="1">
    <source>
        <dbReference type="EMBL" id="AHI23281.1"/>
    </source>
</evidence>
<protein>
    <submittedName>
        <fullName evidence="1">Uncharacterized protein</fullName>
    </submittedName>
</protein>
<sequence length="139" mass="15770">MGDDFCTDDGEVLATVSADVLHIREQRLLVESSLGTTMGFRVRATATDGQVFTMRKEGFTVHRLVADCTGRHYILERTSPWRKERRVFNEQGEVIAYLKALVGGQLVMKVREDDTPIEDIVFLSFGCLLVDIPVKNMRY</sequence>
<dbReference type="AlphaFoldDB" id="W5Y1W9"/>
<dbReference type="KEGG" id="cvt:B843_09480"/>
<gene>
    <name evidence="1" type="ORF">B843_09480</name>
</gene>
<proteinExistence type="predicted"/>
<dbReference type="eggNOG" id="ENOG5031N5I">
    <property type="taxonomic scope" value="Bacteria"/>
</dbReference>
<dbReference type="Proteomes" id="UP000019222">
    <property type="component" value="Chromosome"/>
</dbReference>
<accession>W5Y1W9</accession>
<organism evidence="1 2">
    <name type="scientific">Corynebacterium vitaeruminis DSM 20294</name>
    <dbReference type="NCBI Taxonomy" id="1224164"/>
    <lineage>
        <taxon>Bacteria</taxon>
        <taxon>Bacillati</taxon>
        <taxon>Actinomycetota</taxon>
        <taxon>Actinomycetes</taxon>
        <taxon>Mycobacteriales</taxon>
        <taxon>Corynebacteriaceae</taxon>
        <taxon>Corynebacterium</taxon>
    </lineage>
</organism>
<dbReference type="HOGENOM" id="CLU_130307_1_0_11"/>
<reference evidence="1 2" key="1">
    <citation type="submission" date="2013-02" db="EMBL/GenBank/DDBJ databases">
        <title>The complete genome sequence of Corynebacterium vitaeruminis DSM 20294.</title>
        <authorList>
            <person name="Ruckert C."/>
            <person name="Albersmeier A."/>
            <person name="Kalinowski J."/>
        </authorList>
    </citation>
    <scope>NUCLEOTIDE SEQUENCE [LARGE SCALE GENOMIC DNA]</scope>
    <source>
        <strain evidence="2">ATCC 10234</strain>
    </source>
</reference>
<dbReference type="EMBL" id="CP004353">
    <property type="protein sequence ID" value="AHI23281.1"/>
    <property type="molecule type" value="Genomic_DNA"/>
</dbReference>
<evidence type="ECO:0000313" key="2">
    <source>
        <dbReference type="Proteomes" id="UP000019222"/>
    </source>
</evidence>
<keyword evidence="2" id="KW-1185">Reference proteome</keyword>
<dbReference type="PATRIC" id="fig|1224164.3.peg.1913"/>
<name>W5Y1W9_9CORY</name>